<dbReference type="AlphaFoldDB" id="A0A4Z2GRZ6"/>
<organism evidence="1 2">
    <name type="scientific">Liparis tanakae</name>
    <name type="common">Tanaka's snailfish</name>
    <dbReference type="NCBI Taxonomy" id="230148"/>
    <lineage>
        <taxon>Eukaryota</taxon>
        <taxon>Metazoa</taxon>
        <taxon>Chordata</taxon>
        <taxon>Craniata</taxon>
        <taxon>Vertebrata</taxon>
        <taxon>Euteleostomi</taxon>
        <taxon>Actinopterygii</taxon>
        <taxon>Neopterygii</taxon>
        <taxon>Teleostei</taxon>
        <taxon>Neoteleostei</taxon>
        <taxon>Acanthomorphata</taxon>
        <taxon>Eupercaria</taxon>
        <taxon>Perciformes</taxon>
        <taxon>Cottioidei</taxon>
        <taxon>Cottales</taxon>
        <taxon>Liparidae</taxon>
        <taxon>Liparis</taxon>
    </lineage>
</organism>
<dbReference type="EMBL" id="SRLO01000454">
    <property type="protein sequence ID" value="TNN55482.1"/>
    <property type="molecule type" value="Genomic_DNA"/>
</dbReference>
<keyword evidence="2" id="KW-1185">Reference proteome</keyword>
<name>A0A4Z2GRZ6_9TELE</name>
<protein>
    <submittedName>
        <fullName evidence="1">Uncharacterized protein</fullName>
    </submittedName>
</protein>
<reference evidence="1 2" key="1">
    <citation type="submission" date="2019-03" db="EMBL/GenBank/DDBJ databases">
        <title>First draft genome of Liparis tanakae, snailfish: a comprehensive survey of snailfish specific genes.</title>
        <authorList>
            <person name="Kim W."/>
            <person name="Song I."/>
            <person name="Jeong J.-H."/>
            <person name="Kim D."/>
            <person name="Kim S."/>
            <person name="Ryu S."/>
            <person name="Song J.Y."/>
            <person name="Lee S.K."/>
        </authorList>
    </citation>
    <scope>NUCLEOTIDE SEQUENCE [LARGE SCALE GENOMIC DNA]</scope>
    <source>
        <tissue evidence="1">Muscle</tissue>
    </source>
</reference>
<comment type="caution">
    <text evidence="1">The sequence shown here is derived from an EMBL/GenBank/DDBJ whole genome shotgun (WGS) entry which is preliminary data.</text>
</comment>
<accession>A0A4Z2GRZ6</accession>
<sequence length="63" mass="6915">MALRPVTETALFQEEGGAMSFSRDFRSLTPEALDATSAETDERGCVRSDRLKPSHLLNFGSPN</sequence>
<evidence type="ECO:0000313" key="1">
    <source>
        <dbReference type="EMBL" id="TNN55482.1"/>
    </source>
</evidence>
<evidence type="ECO:0000313" key="2">
    <source>
        <dbReference type="Proteomes" id="UP000314294"/>
    </source>
</evidence>
<gene>
    <name evidence="1" type="ORF">EYF80_034304</name>
</gene>
<proteinExistence type="predicted"/>
<dbReference type="Proteomes" id="UP000314294">
    <property type="component" value="Unassembled WGS sequence"/>
</dbReference>